<comment type="similarity">
    <text evidence="1 8">Belongs to the tannase family.</text>
</comment>
<evidence type="ECO:0000256" key="5">
    <source>
        <dbReference type="ARBA" id="ARBA00022801"/>
    </source>
</evidence>
<keyword evidence="10" id="KW-1185">Reference proteome</keyword>
<dbReference type="EMBL" id="ML975169">
    <property type="protein sequence ID" value="KAF1809961.1"/>
    <property type="molecule type" value="Genomic_DNA"/>
</dbReference>
<reference evidence="11" key="3">
    <citation type="submission" date="2025-04" db="UniProtKB">
        <authorList>
            <consortium name="RefSeq"/>
        </authorList>
    </citation>
    <scope>IDENTIFICATION</scope>
    <source>
        <strain evidence="11">CBS 781.70</strain>
    </source>
</reference>
<organism evidence="9">
    <name type="scientific">Eremomyces bilateralis CBS 781.70</name>
    <dbReference type="NCBI Taxonomy" id="1392243"/>
    <lineage>
        <taxon>Eukaryota</taxon>
        <taxon>Fungi</taxon>
        <taxon>Dikarya</taxon>
        <taxon>Ascomycota</taxon>
        <taxon>Pezizomycotina</taxon>
        <taxon>Dothideomycetes</taxon>
        <taxon>Dothideomycetes incertae sedis</taxon>
        <taxon>Eremomycetales</taxon>
        <taxon>Eremomycetaceae</taxon>
        <taxon>Eremomyces</taxon>
    </lineage>
</organism>
<dbReference type="RefSeq" id="XP_033531592.1">
    <property type="nucleotide sequence ID" value="XM_033681479.1"/>
</dbReference>
<gene>
    <name evidence="9 11" type="ORF">P152DRAFT_476088</name>
</gene>
<keyword evidence="2" id="KW-0719">Serine esterase</keyword>
<evidence type="ECO:0000256" key="1">
    <source>
        <dbReference type="ARBA" id="ARBA00006249"/>
    </source>
</evidence>
<reference evidence="11" key="2">
    <citation type="submission" date="2020-04" db="EMBL/GenBank/DDBJ databases">
        <authorList>
            <consortium name="NCBI Genome Project"/>
        </authorList>
    </citation>
    <scope>NUCLEOTIDE SEQUENCE</scope>
    <source>
        <strain evidence="11">CBS 781.70</strain>
    </source>
</reference>
<evidence type="ECO:0000313" key="10">
    <source>
        <dbReference type="Proteomes" id="UP000504638"/>
    </source>
</evidence>
<accession>A0A6G1FWA3</accession>
<dbReference type="InterPro" id="IPR011118">
    <property type="entry name" value="Tannase/feruloyl_esterase"/>
</dbReference>
<evidence type="ECO:0000313" key="9">
    <source>
        <dbReference type="EMBL" id="KAF1809961.1"/>
    </source>
</evidence>
<dbReference type="Gene3D" id="3.40.50.1820">
    <property type="entry name" value="alpha/beta hydrolase"/>
    <property type="match status" value="1"/>
</dbReference>
<keyword evidence="5 8" id="KW-0378">Hydrolase</keyword>
<keyword evidence="6" id="KW-0106">Calcium</keyword>
<evidence type="ECO:0000256" key="6">
    <source>
        <dbReference type="ARBA" id="ARBA00022837"/>
    </source>
</evidence>
<dbReference type="GeneID" id="54422049"/>
<keyword evidence="3" id="KW-0479">Metal-binding</keyword>
<dbReference type="PANTHER" id="PTHR33938:SF8">
    <property type="entry name" value="CARBOXYLIC ESTER HYDROLASE"/>
    <property type="match status" value="1"/>
</dbReference>
<dbReference type="GO" id="GO:0046872">
    <property type="term" value="F:metal ion binding"/>
    <property type="evidence" value="ECO:0007669"/>
    <property type="project" value="UniProtKB-KW"/>
</dbReference>
<dbReference type="Pfam" id="PF07519">
    <property type="entry name" value="Tannase"/>
    <property type="match status" value="2"/>
</dbReference>
<keyword evidence="7" id="KW-1015">Disulfide bond</keyword>
<dbReference type="PANTHER" id="PTHR33938">
    <property type="entry name" value="FERULOYL ESTERASE B-RELATED"/>
    <property type="match status" value="1"/>
</dbReference>
<dbReference type="InterPro" id="IPR029058">
    <property type="entry name" value="AB_hydrolase_fold"/>
</dbReference>
<evidence type="ECO:0000256" key="8">
    <source>
        <dbReference type="RuleBase" id="RU361238"/>
    </source>
</evidence>
<sequence>MHSQTPISAYPVRDCSPAAIPFPSVFGAEIISITANRVDDASIPIAAENPFGRRPENAENFSYCNVTVSHTHPGWGDTLRTQVWLPTENWNRRMQGIGGAGMVAGLFPWNEFPMYSAVGQGYAAMTVDGGLPSWTTEDWALLSPGNVNKYLLEDFASRSLADGTLIAKSVIESFYGEAPQYSYWAGCSQGGRQGMMLAQKYPTLYDGIHASAPAFNWNHQIVGNFWPQQVMNEMEEYPRPCELQALTDAAIEACDGLDGVKDGLISDMDACYFDPFTLVGKRIGCPDVRGRIPISQAAAIIADAVWTGSNGNSPEYGMIDTYDPDLSAFRKAGGKLVTFHGLADEILPFGNTRNYYEEVTKRDPDVADFYRYFETPGLGHCGGNIGPVPNGIFERLVDWVEHGKTPESLTATGPPDKRGKVRNRILCPYPQKAKYDGKGDVNAYDSWSCH</sequence>
<evidence type="ECO:0000256" key="2">
    <source>
        <dbReference type="ARBA" id="ARBA00022487"/>
    </source>
</evidence>
<dbReference type="OrthoDB" id="3039123at2759"/>
<evidence type="ECO:0000256" key="4">
    <source>
        <dbReference type="ARBA" id="ARBA00022729"/>
    </source>
</evidence>
<dbReference type="EC" id="3.1.1.-" evidence="8"/>
<name>A0A6G1FWA3_9PEZI</name>
<reference evidence="9 11" key="1">
    <citation type="submission" date="2020-01" db="EMBL/GenBank/DDBJ databases">
        <authorList>
            <consortium name="DOE Joint Genome Institute"/>
            <person name="Haridas S."/>
            <person name="Albert R."/>
            <person name="Binder M."/>
            <person name="Bloem J."/>
            <person name="Labutti K."/>
            <person name="Salamov A."/>
            <person name="Andreopoulos B."/>
            <person name="Baker S.E."/>
            <person name="Barry K."/>
            <person name="Bills G."/>
            <person name="Bluhm B.H."/>
            <person name="Cannon C."/>
            <person name="Castanera R."/>
            <person name="Culley D.E."/>
            <person name="Daum C."/>
            <person name="Ezra D."/>
            <person name="Gonzalez J.B."/>
            <person name="Henrissat B."/>
            <person name="Kuo A."/>
            <person name="Liang C."/>
            <person name="Lipzen A."/>
            <person name="Lutzoni F."/>
            <person name="Magnuson J."/>
            <person name="Mondo S."/>
            <person name="Nolan M."/>
            <person name="Ohm R."/>
            <person name="Pangilinan J."/>
            <person name="Park H.-J."/>
            <person name="Ramirez L."/>
            <person name="Alfaro M."/>
            <person name="Sun H."/>
            <person name="Tritt A."/>
            <person name="Yoshinaga Y."/>
            <person name="Zwiers L.-H."/>
            <person name="Turgeon B.G."/>
            <person name="Goodwin S.B."/>
            <person name="Spatafora J.W."/>
            <person name="Crous P.W."/>
            <person name="Grigoriev I.V."/>
        </authorList>
    </citation>
    <scope>NUCLEOTIDE SEQUENCE</scope>
    <source>
        <strain evidence="9 11">CBS 781.70</strain>
    </source>
</reference>
<evidence type="ECO:0000256" key="7">
    <source>
        <dbReference type="ARBA" id="ARBA00023157"/>
    </source>
</evidence>
<dbReference type="Proteomes" id="UP000504638">
    <property type="component" value="Unplaced"/>
</dbReference>
<evidence type="ECO:0000313" key="11">
    <source>
        <dbReference type="RefSeq" id="XP_033531592.1"/>
    </source>
</evidence>
<dbReference type="GO" id="GO:0030600">
    <property type="term" value="F:feruloyl esterase activity"/>
    <property type="evidence" value="ECO:0007669"/>
    <property type="project" value="UniProtKB-ARBA"/>
</dbReference>
<protein>
    <recommendedName>
        <fullName evidence="8">Carboxylic ester hydrolase</fullName>
        <ecNumber evidence="8">3.1.1.-</ecNumber>
    </recommendedName>
</protein>
<proteinExistence type="inferred from homology"/>
<evidence type="ECO:0000256" key="3">
    <source>
        <dbReference type="ARBA" id="ARBA00022723"/>
    </source>
</evidence>
<dbReference type="AlphaFoldDB" id="A0A6G1FWA3"/>
<dbReference type="SUPFAM" id="SSF53474">
    <property type="entry name" value="alpha/beta-Hydrolases"/>
    <property type="match status" value="1"/>
</dbReference>
<keyword evidence="4" id="KW-0732">Signal</keyword>